<dbReference type="InterPro" id="IPR003010">
    <property type="entry name" value="C-N_Hydrolase"/>
</dbReference>
<dbReference type="EC" id="2.3.1.269" evidence="9"/>
<dbReference type="SUPFAM" id="SSF56317">
    <property type="entry name" value="Carbon-nitrogen hydrolase"/>
    <property type="match status" value="1"/>
</dbReference>
<dbReference type="GO" id="GO:0016410">
    <property type="term" value="F:N-acyltransferase activity"/>
    <property type="evidence" value="ECO:0007669"/>
    <property type="project" value="UniProtKB-UniRule"/>
</dbReference>
<proteinExistence type="inferred from homology"/>
<feature type="domain" description="CN hydrolase" evidence="10">
    <location>
        <begin position="245"/>
        <end position="486"/>
    </location>
</feature>
<evidence type="ECO:0000256" key="6">
    <source>
        <dbReference type="ARBA" id="ARBA00022989"/>
    </source>
</evidence>
<comment type="similarity">
    <text evidence="2 9">Belongs to the CN hydrolase family. Apolipoprotein N-acyltransferase subfamily.</text>
</comment>
<evidence type="ECO:0000256" key="3">
    <source>
        <dbReference type="ARBA" id="ARBA00022475"/>
    </source>
</evidence>
<dbReference type="CDD" id="cd07571">
    <property type="entry name" value="ALP_N-acyl_transferase"/>
    <property type="match status" value="1"/>
</dbReference>
<dbReference type="InterPro" id="IPR004563">
    <property type="entry name" value="Apolipo_AcylTrfase"/>
</dbReference>
<keyword evidence="5 9" id="KW-0812">Transmembrane</keyword>
<keyword evidence="6 9" id="KW-1133">Transmembrane helix</keyword>
<dbReference type="PANTHER" id="PTHR38686">
    <property type="entry name" value="APOLIPOPROTEIN N-ACYLTRANSFERASE"/>
    <property type="match status" value="1"/>
</dbReference>
<feature type="transmembrane region" description="Helical" evidence="9">
    <location>
        <begin position="134"/>
        <end position="152"/>
    </location>
</feature>
<dbReference type="NCBIfam" id="TIGR00546">
    <property type="entry name" value="lnt"/>
    <property type="match status" value="1"/>
</dbReference>
<evidence type="ECO:0000256" key="8">
    <source>
        <dbReference type="ARBA" id="ARBA00023315"/>
    </source>
</evidence>
<reference evidence="11" key="1">
    <citation type="submission" date="2022-07" db="EMBL/GenBank/DDBJ databases">
        <authorList>
            <person name="Otstavnykh N."/>
            <person name="Isaeva M."/>
            <person name="Bystritskaya E."/>
        </authorList>
    </citation>
    <scope>NUCLEOTIDE SEQUENCE</scope>
    <source>
        <strain evidence="11">10Alg 79</strain>
    </source>
</reference>
<feature type="transmembrane region" description="Helical" evidence="9">
    <location>
        <begin position="172"/>
        <end position="192"/>
    </location>
</feature>
<comment type="subcellular location">
    <subcellularLocation>
        <location evidence="1 9">Cell membrane</location>
        <topology evidence="1 9">Multi-pass membrane protein</topology>
    </subcellularLocation>
</comment>
<protein>
    <recommendedName>
        <fullName evidence="9">Apolipoprotein N-acyltransferase</fullName>
        <shortName evidence="9">ALP N-acyltransferase</shortName>
        <ecNumber evidence="9">2.3.1.269</ecNumber>
    </recommendedName>
</protein>
<dbReference type="Gene3D" id="3.60.110.10">
    <property type="entry name" value="Carbon-nitrogen hydrolase"/>
    <property type="match status" value="1"/>
</dbReference>
<reference evidence="11" key="2">
    <citation type="submission" date="2023-04" db="EMBL/GenBank/DDBJ databases">
        <title>'Rhodoalgimonas zhirmunskyi' gen. nov., isolated from a red alga.</title>
        <authorList>
            <person name="Nedashkovskaya O.I."/>
            <person name="Otstavnykh N.Y."/>
            <person name="Bystritskaya E.P."/>
            <person name="Balabanova L.A."/>
            <person name="Isaeva M.P."/>
        </authorList>
    </citation>
    <scope>NUCLEOTIDE SEQUENCE</scope>
    <source>
        <strain evidence="11">10Alg 79</strain>
    </source>
</reference>
<evidence type="ECO:0000256" key="9">
    <source>
        <dbReference type="HAMAP-Rule" id="MF_01148"/>
    </source>
</evidence>
<dbReference type="PANTHER" id="PTHR38686:SF1">
    <property type="entry name" value="APOLIPOPROTEIN N-ACYLTRANSFERASE"/>
    <property type="match status" value="1"/>
</dbReference>
<feature type="transmembrane region" description="Helical" evidence="9">
    <location>
        <begin position="98"/>
        <end position="122"/>
    </location>
</feature>
<dbReference type="AlphaFoldDB" id="A0AAJ1UBF7"/>
<dbReference type="GO" id="GO:0042158">
    <property type="term" value="P:lipoprotein biosynthetic process"/>
    <property type="evidence" value="ECO:0007669"/>
    <property type="project" value="UniProtKB-UniRule"/>
</dbReference>
<dbReference type="EMBL" id="JANFFA010000003">
    <property type="protein sequence ID" value="MDQ2094578.1"/>
    <property type="molecule type" value="Genomic_DNA"/>
</dbReference>
<dbReference type="PROSITE" id="PS50263">
    <property type="entry name" value="CN_HYDROLASE"/>
    <property type="match status" value="1"/>
</dbReference>
<gene>
    <name evidence="9 11" type="primary">lnt</name>
    <name evidence="11" type="ORF">NOI20_10700</name>
</gene>
<feature type="transmembrane region" description="Helical" evidence="9">
    <location>
        <begin position="18"/>
        <end position="36"/>
    </location>
</feature>
<comment type="function">
    <text evidence="9">Catalyzes the phospholipid dependent N-acylation of the N-terminal cysteine of apolipoprotein, the last step in lipoprotein maturation.</text>
</comment>
<organism evidence="11 12">
    <name type="scientific">Rhodalgimonas zhirmunskyi</name>
    <dbReference type="NCBI Taxonomy" id="2964767"/>
    <lineage>
        <taxon>Bacteria</taxon>
        <taxon>Pseudomonadati</taxon>
        <taxon>Pseudomonadota</taxon>
        <taxon>Alphaproteobacteria</taxon>
        <taxon>Rhodobacterales</taxon>
        <taxon>Roseobacteraceae</taxon>
        <taxon>Rhodalgimonas</taxon>
    </lineage>
</organism>
<keyword evidence="12" id="KW-1185">Reference proteome</keyword>
<evidence type="ECO:0000256" key="4">
    <source>
        <dbReference type="ARBA" id="ARBA00022679"/>
    </source>
</evidence>
<feature type="transmembrane region" description="Helical" evidence="9">
    <location>
        <begin position="68"/>
        <end position="86"/>
    </location>
</feature>
<dbReference type="RefSeq" id="WP_317626205.1">
    <property type="nucleotide sequence ID" value="NZ_JANFFA010000003.1"/>
</dbReference>
<comment type="catalytic activity">
    <reaction evidence="9">
        <text>N-terminal S-1,2-diacyl-sn-glyceryl-L-cysteinyl-[lipoprotein] + a glycerophospholipid = N-acyl-S-1,2-diacyl-sn-glyceryl-L-cysteinyl-[lipoprotein] + a 2-acyl-sn-glycero-3-phospholipid + H(+)</text>
        <dbReference type="Rhea" id="RHEA:48228"/>
        <dbReference type="Rhea" id="RHEA-COMP:14681"/>
        <dbReference type="Rhea" id="RHEA-COMP:14684"/>
        <dbReference type="ChEBI" id="CHEBI:15378"/>
        <dbReference type="ChEBI" id="CHEBI:136912"/>
        <dbReference type="ChEBI" id="CHEBI:140656"/>
        <dbReference type="ChEBI" id="CHEBI:140657"/>
        <dbReference type="ChEBI" id="CHEBI:140660"/>
        <dbReference type="EC" id="2.3.1.269"/>
    </reaction>
</comment>
<dbReference type="HAMAP" id="MF_01148">
    <property type="entry name" value="Lnt"/>
    <property type="match status" value="1"/>
</dbReference>
<keyword evidence="4 9" id="KW-0808">Transferase</keyword>
<accession>A0AAJ1UBF7</accession>
<feature type="transmembrane region" description="Helical" evidence="9">
    <location>
        <begin position="204"/>
        <end position="222"/>
    </location>
</feature>
<dbReference type="Pfam" id="PF00795">
    <property type="entry name" value="CN_hydrolase"/>
    <property type="match status" value="1"/>
</dbReference>
<comment type="pathway">
    <text evidence="9">Protein modification; lipoprotein biosynthesis (N-acyl transfer).</text>
</comment>
<dbReference type="InterPro" id="IPR045378">
    <property type="entry name" value="LNT_N"/>
</dbReference>
<keyword evidence="8 9" id="KW-0012">Acyltransferase</keyword>
<dbReference type="GO" id="GO:0005886">
    <property type="term" value="C:plasma membrane"/>
    <property type="evidence" value="ECO:0007669"/>
    <property type="project" value="UniProtKB-SubCell"/>
</dbReference>
<dbReference type="InterPro" id="IPR036526">
    <property type="entry name" value="C-N_Hydrolase_sf"/>
</dbReference>
<comment type="caution">
    <text evidence="11">The sequence shown here is derived from an EMBL/GenBank/DDBJ whole genome shotgun (WGS) entry which is preliminary data.</text>
</comment>
<keyword evidence="3 9" id="KW-1003">Cell membrane</keyword>
<dbReference type="Pfam" id="PF20154">
    <property type="entry name" value="LNT_N"/>
    <property type="match status" value="1"/>
</dbReference>
<keyword evidence="7 9" id="KW-0472">Membrane</keyword>
<dbReference type="Proteomes" id="UP001227162">
    <property type="component" value="Unassembled WGS sequence"/>
</dbReference>
<evidence type="ECO:0000256" key="2">
    <source>
        <dbReference type="ARBA" id="ARBA00010065"/>
    </source>
</evidence>
<evidence type="ECO:0000256" key="5">
    <source>
        <dbReference type="ARBA" id="ARBA00022692"/>
    </source>
</evidence>
<evidence type="ECO:0000313" key="12">
    <source>
        <dbReference type="Proteomes" id="UP001227162"/>
    </source>
</evidence>
<sequence length="528" mass="56456">MHDASLAGRLETRAEGSFLRPVMALAAFMGAVAALSQAPFDLWPLGLIGLAGLYLLFRAALRPLRAFWVGWAGGAGYFAASMFWIVEPFFVDPWRHGWMAPFALVFLSGGLALFWGGAFALARRLAGADARAGALAWIAALTLAEMARSYVLTGFPWGLVGYVWAASPLSLFAAWIGPHGLSLVALAVAVALARLFGPRGTGRWLALAGLVVVAGALIWAWPRAGGLYADTPSYTAPDAPVIRLIQPNAAQDRKWDPDHIMTFWKRQLEYTAAGQDRARLDLIVWPETAIPWLLDDAQGAFDLITQASGGVPVVLGLRRFDGPRLMNSAVVLDAQAQVTALYDKHHLVPFGEYVPLGDLAARFGIHGLAAGEGDGYSAGPGAALLDLPGIGPALPLICYEAVFPQDVNAAPSRPRVLLQMTNDAWFGKFSGPYQHLQQARMRAIEQGLPMIRVANTGVSAMIDAQGRITARLALNTAGHIDAPLPPALAPTLYSRTRDWAALIAALLVLVSARVLARRIAARQPTSDG</sequence>
<feature type="transmembrane region" description="Helical" evidence="9">
    <location>
        <begin position="499"/>
        <end position="516"/>
    </location>
</feature>
<feature type="transmembrane region" description="Helical" evidence="9">
    <location>
        <begin position="42"/>
        <end position="61"/>
    </location>
</feature>
<evidence type="ECO:0000256" key="7">
    <source>
        <dbReference type="ARBA" id="ARBA00023136"/>
    </source>
</evidence>
<name>A0AAJ1UBF7_9RHOB</name>
<evidence type="ECO:0000256" key="1">
    <source>
        <dbReference type="ARBA" id="ARBA00004651"/>
    </source>
</evidence>
<evidence type="ECO:0000259" key="10">
    <source>
        <dbReference type="PROSITE" id="PS50263"/>
    </source>
</evidence>
<evidence type="ECO:0000313" key="11">
    <source>
        <dbReference type="EMBL" id="MDQ2094578.1"/>
    </source>
</evidence>